<accession>A0AAV4QDU2</accession>
<comment type="caution">
    <text evidence="1">The sequence shown here is derived from an EMBL/GenBank/DDBJ whole genome shotgun (WGS) entry which is preliminary data.</text>
</comment>
<evidence type="ECO:0000313" key="1">
    <source>
        <dbReference type="EMBL" id="GIY06914.1"/>
    </source>
</evidence>
<dbReference type="AlphaFoldDB" id="A0AAV4QDU2"/>
<dbReference type="EMBL" id="BPLR01006018">
    <property type="protein sequence ID" value="GIY06914.1"/>
    <property type="molecule type" value="Genomic_DNA"/>
</dbReference>
<dbReference type="Proteomes" id="UP001054945">
    <property type="component" value="Unassembled WGS sequence"/>
</dbReference>
<gene>
    <name evidence="1" type="ORF">CEXT_601601</name>
</gene>
<name>A0AAV4QDU2_CAEEX</name>
<reference evidence="1 2" key="1">
    <citation type="submission" date="2021-06" db="EMBL/GenBank/DDBJ databases">
        <title>Caerostris extrusa draft genome.</title>
        <authorList>
            <person name="Kono N."/>
            <person name="Arakawa K."/>
        </authorList>
    </citation>
    <scope>NUCLEOTIDE SEQUENCE [LARGE SCALE GENOMIC DNA]</scope>
</reference>
<evidence type="ECO:0000313" key="2">
    <source>
        <dbReference type="Proteomes" id="UP001054945"/>
    </source>
</evidence>
<protein>
    <submittedName>
        <fullName evidence="1">Uncharacterized protein</fullName>
    </submittedName>
</protein>
<keyword evidence="2" id="KW-1185">Reference proteome</keyword>
<sequence length="112" mass="12682">MTTEGKFPCPSEGIRRPHYVMFLDSATICLTLRDYFPNPLNLLISNYDYRPKLHTFPAPERDLFINYKPSFIPGPKSPGSKHSLPETRFVIGEDSLKYSVSLRCVTLTGIGT</sequence>
<proteinExistence type="predicted"/>
<organism evidence="1 2">
    <name type="scientific">Caerostris extrusa</name>
    <name type="common">Bark spider</name>
    <name type="synonym">Caerostris bankana</name>
    <dbReference type="NCBI Taxonomy" id="172846"/>
    <lineage>
        <taxon>Eukaryota</taxon>
        <taxon>Metazoa</taxon>
        <taxon>Ecdysozoa</taxon>
        <taxon>Arthropoda</taxon>
        <taxon>Chelicerata</taxon>
        <taxon>Arachnida</taxon>
        <taxon>Araneae</taxon>
        <taxon>Araneomorphae</taxon>
        <taxon>Entelegynae</taxon>
        <taxon>Araneoidea</taxon>
        <taxon>Araneidae</taxon>
        <taxon>Caerostris</taxon>
    </lineage>
</organism>